<evidence type="ECO:0000256" key="1">
    <source>
        <dbReference type="ARBA" id="ARBA00004651"/>
    </source>
</evidence>
<dbReference type="InterPro" id="IPR003838">
    <property type="entry name" value="ABC3_permease_C"/>
</dbReference>
<feature type="transmembrane region" description="Helical" evidence="11">
    <location>
        <begin position="20"/>
        <end position="42"/>
    </location>
</feature>
<dbReference type="AlphaFoldDB" id="A0A5B8Z1Y2"/>
<evidence type="ECO:0000256" key="5">
    <source>
        <dbReference type="ARBA" id="ARBA00022618"/>
    </source>
</evidence>
<evidence type="ECO:0000256" key="4">
    <source>
        <dbReference type="ARBA" id="ARBA00022475"/>
    </source>
</evidence>
<dbReference type="InterPro" id="IPR004513">
    <property type="entry name" value="FtsX"/>
</dbReference>
<dbReference type="Gene3D" id="3.30.70.3040">
    <property type="match status" value="1"/>
</dbReference>
<feature type="transmembrane region" description="Helical" evidence="11">
    <location>
        <begin position="212"/>
        <end position="237"/>
    </location>
</feature>
<proteinExistence type="inferred from homology"/>
<dbReference type="PANTHER" id="PTHR47755:SF1">
    <property type="entry name" value="CELL DIVISION PROTEIN FTSX"/>
    <property type="match status" value="1"/>
</dbReference>
<comment type="function">
    <text evidence="10">Part of the ABC transporter FtsEX involved in asymmetric cellular division facilitating the initiation of sporulation.</text>
</comment>
<evidence type="ECO:0000313" key="14">
    <source>
        <dbReference type="EMBL" id="QED47034.1"/>
    </source>
</evidence>
<keyword evidence="7 11" id="KW-1133">Transmembrane helix</keyword>
<sequence>MKNILYLFSEARLGLLRNAAPVFAAISIIFISISVLGVSLLIKDSIDHTIKHLNEQVKIRIMVDPKWDTSEMAEVLEKNVGIDSVTIETKKDMVESMGKLFDDKSELLQMFNFSLIPDAITIGMKDNRMVEQMADTLRRTKGVTDVIYPGEYAASIIHWSKQLEKYSLISIIVLLTASILTVMMTINLALLKRKKEVKVKLLMGAKPNHIRSQFLIEGGIIGLLGGILANYGIYLVHKNLFQILYSQLPFVFEEKELNLLIVFTSSLLIGLLLGVVGSFLSTNRMLRYG</sequence>
<dbReference type="PIRSF" id="PIRSF003097">
    <property type="entry name" value="FtsX"/>
    <property type="match status" value="1"/>
</dbReference>
<reference evidence="15" key="1">
    <citation type="submission" date="2019-08" db="EMBL/GenBank/DDBJ databases">
        <authorList>
            <person name="Zheng X."/>
        </authorList>
    </citation>
    <scope>NUCLEOTIDE SEQUENCE [LARGE SCALE GENOMIC DNA]</scope>
    <source>
        <strain evidence="15">FJAT-25496</strain>
    </source>
</reference>
<accession>A0A5B8Z1Y2</accession>
<feature type="transmembrane region" description="Helical" evidence="11">
    <location>
        <begin position="257"/>
        <end position="280"/>
    </location>
</feature>
<evidence type="ECO:0000256" key="9">
    <source>
        <dbReference type="ARBA" id="ARBA00023306"/>
    </source>
</evidence>
<name>A0A5B8Z1Y2_CYTDA</name>
<dbReference type="GO" id="GO:0051301">
    <property type="term" value="P:cell division"/>
    <property type="evidence" value="ECO:0007669"/>
    <property type="project" value="UniProtKB-KW"/>
</dbReference>
<evidence type="ECO:0000256" key="2">
    <source>
        <dbReference type="ARBA" id="ARBA00007379"/>
    </source>
</evidence>
<feature type="transmembrane region" description="Helical" evidence="11">
    <location>
        <begin position="168"/>
        <end position="191"/>
    </location>
</feature>
<evidence type="ECO:0000256" key="7">
    <source>
        <dbReference type="ARBA" id="ARBA00022989"/>
    </source>
</evidence>
<evidence type="ECO:0000256" key="6">
    <source>
        <dbReference type="ARBA" id="ARBA00022692"/>
    </source>
</evidence>
<evidence type="ECO:0000256" key="3">
    <source>
        <dbReference type="ARBA" id="ARBA00021907"/>
    </source>
</evidence>
<keyword evidence="6 11" id="KW-0812">Transmembrane</keyword>
<dbReference type="RefSeq" id="WP_057774790.1">
    <property type="nucleotide sequence ID" value="NZ_CP042593.1"/>
</dbReference>
<evidence type="ECO:0000313" key="15">
    <source>
        <dbReference type="Proteomes" id="UP000321555"/>
    </source>
</evidence>
<keyword evidence="9 10" id="KW-0131">Cell cycle</keyword>
<dbReference type="OrthoDB" id="2612597at2"/>
<evidence type="ECO:0000259" key="12">
    <source>
        <dbReference type="Pfam" id="PF02687"/>
    </source>
</evidence>
<dbReference type="KEGG" id="bda:FSZ17_07130"/>
<evidence type="ECO:0000256" key="8">
    <source>
        <dbReference type="ARBA" id="ARBA00023136"/>
    </source>
</evidence>
<evidence type="ECO:0000256" key="10">
    <source>
        <dbReference type="PIRNR" id="PIRNR003097"/>
    </source>
</evidence>
<keyword evidence="4 10" id="KW-1003">Cell membrane</keyword>
<comment type="similarity">
    <text evidence="2 10">Belongs to the ABC-4 integral membrane protein family. FtsX subfamily.</text>
</comment>
<keyword evidence="8 10" id="KW-0472">Membrane</keyword>
<protein>
    <recommendedName>
        <fullName evidence="3 10">Cell division protein FtsX</fullName>
    </recommendedName>
</protein>
<dbReference type="Pfam" id="PF18075">
    <property type="entry name" value="FtsX_ECD"/>
    <property type="match status" value="1"/>
</dbReference>
<dbReference type="STRING" id="1742359.GCA_001439625_04040"/>
<dbReference type="Pfam" id="PF02687">
    <property type="entry name" value="FtsX"/>
    <property type="match status" value="1"/>
</dbReference>
<feature type="domain" description="FtsX extracellular" evidence="13">
    <location>
        <begin position="58"/>
        <end position="146"/>
    </location>
</feature>
<organism evidence="14 15">
    <name type="scientific">Cytobacillus dafuensis</name>
    <name type="common">Bacillus dafuensis</name>
    <dbReference type="NCBI Taxonomy" id="1742359"/>
    <lineage>
        <taxon>Bacteria</taxon>
        <taxon>Bacillati</taxon>
        <taxon>Bacillota</taxon>
        <taxon>Bacilli</taxon>
        <taxon>Bacillales</taxon>
        <taxon>Bacillaceae</taxon>
        <taxon>Cytobacillus</taxon>
    </lineage>
</organism>
<dbReference type="Proteomes" id="UP000321555">
    <property type="component" value="Chromosome"/>
</dbReference>
<dbReference type="InterPro" id="IPR040690">
    <property type="entry name" value="FtsX_ECD"/>
</dbReference>
<evidence type="ECO:0000256" key="11">
    <source>
        <dbReference type="SAM" id="Phobius"/>
    </source>
</evidence>
<keyword evidence="15" id="KW-1185">Reference proteome</keyword>
<comment type="subcellular location">
    <subcellularLocation>
        <location evidence="1">Cell membrane</location>
        <topology evidence="1">Multi-pass membrane protein</topology>
    </subcellularLocation>
</comment>
<evidence type="ECO:0000259" key="13">
    <source>
        <dbReference type="Pfam" id="PF18075"/>
    </source>
</evidence>
<keyword evidence="5 10" id="KW-0132">Cell division</keyword>
<gene>
    <name evidence="14" type="ORF">FSZ17_07130</name>
</gene>
<dbReference type="GO" id="GO:0005886">
    <property type="term" value="C:plasma membrane"/>
    <property type="evidence" value="ECO:0007669"/>
    <property type="project" value="UniProtKB-SubCell"/>
</dbReference>
<feature type="domain" description="ABC3 transporter permease C-terminal" evidence="12">
    <location>
        <begin position="170"/>
        <end position="287"/>
    </location>
</feature>
<dbReference type="EMBL" id="CP042593">
    <property type="protein sequence ID" value="QED47034.1"/>
    <property type="molecule type" value="Genomic_DNA"/>
</dbReference>
<dbReference type="PANTHER" id="PTHR47755">
    <property type="entry name" value="CELL DIVISION PROTEIN FTSX"/>
    <property type="match status" value="1"/>
</dbReference>